<dbReference type="AlphaFoldDB" id="A0A6M1R064"/>
<dbReference type="Proteomes" id="UP000483261">
    <property type="component" value="Unassembled WGS sequence"/>
</dbReference>
<evidence type="ECO:0000259" key="7">
    <source>
        <dbReference type="PROSITE" id="PS51012"/>
    </source>
</evidence>
<feature type="transmembrane region" description="Helical" evidence="6">
    <location>
        <begin position="248"/>
        <end position="267"/>
    </location>
</feature>
<dbReference type="PROSITE" id="PS51012">
    <property type="entry name" value="ABC_TM2"/>
    <property type="match status" value="1"/>
</dbReference>
<keyword evidence="3 6" id="KW-1133">Transmembrane helix</keyword>
<evidence type="ECO:0000313" key="8">
    <source>
        <dbReference type="EMBL" id="NGN93380.1"/>
    </source>
</evidence>
<keyword evidence="6" id="KW-1003">Cell membrane</keyword>
<feature type="transmembrane region" description="Helical" evidence="6">
    <location>
        <begin position="124"/>
        <end position="151"/>
    </location>
</feature>
<dbReference type="InterPro" id="IPR047817">
    <property type="entry name" value="ABC2_TM_bact-type"/>
</dbReference>
<dbReference type="InterPro" id="IPR000412">
    <property type="entry name" value="ABC_2_transport"/>
</dbReference>
<dbReference type="GO" id="GO:0140359">
    <property type="term" value="F:ABC-type transporter activity"/>
    <property type="evidence" value="ECO:0007669"/>
    <property type="project" value="InterPro"/>
</dbReference>
<feature type="domain" description="ABC transmembrane type-2" evidence="7">
    <location>
        <begin position="40"/>
        <end position="273"/>
    </location>
</feature>
<protein>
    <recommendedName>
        <fullName evidence="6">Transport permease protein</fullName>
    </recommendedName>
</protein>
<evidence type="ECO:0000256" key="6">
    <source>
        <dbReference type="RuleBase" id="RU361157"/>
    </source>
</evidence>
<dbReference type="PANTHER" id="PTHR43229:SF2">
    <property type="entry name" value="NODULATION PROTEIN J"/>
    <property type="match status" value="1"/>
</dbReference>
<keyword evidence="4 6" id="KW-0472">Membrane</keyword>
<accession>A0A6M1R064</accession>
<feature type="transmembrane region" description="Helical" evidence="6">
    <location>
        <begin position="193"/>
        <end position="212"/>
    </location>
</feature>
<dbReference type="InterPro" id="IPR051784">
    <property type="entry name" value="Nod_factor_ABC_transporter"/>
</dbReference>
<dbReference type="EMBL" id="JAALAA010000008">
    <property type="protein sequence ID" value="NGN93380.1"/>
    <property type="molecule type" value="Genomic_DNA"/>
</dbReference>
<comment type="similarity">
    <text evidence="6">Belongs to the ABC-2 integral membrane protein family.</text>
</comment>
<dbReference type="PRINTS" id="PR00164">
    <property type="entry name" value="ABC2TRNSPORT"/>
</dbReference>
<keyword evidence="6" id="KW-0813">Transport</keyword>
<dbReference type="PIRSF" id="PIRSF006648">
    <property type="entry name" value="DrrB"/>
    <property type="match status" value="1"/>
</dbReference>
<sequence>MTDYADAGPATAPTAPSGLVAGALRMGDYWLTVLARTWKGGVITTFVTPFFYVLALGVLLGGFVDADPATLEGASTYLAFVAPGMVAAHAMTIAFADLTYPVMGMLKWQRIYYSMIASPLAPSHIVLAQLGWVVLRALFACGVFLLVLAAFGVFESVWGVLAAWLVQGLVALAFATPVMLFSLSIKGEESFALIFRLGMIPLTLFSGTFFPIGNLGPVLEAVAMASPLWHGVDLTRMLTLGELDWGPVAIHLAYLGILAAVCWWLAIRKLAERLVS</sequence>
<dbReference type="InterPro" id="IPR013525">
    <property type="entry name" value="ABC2_TM"/>
</dbReference>
<evidence type="ECO:0000256" key="5">
    <source>
        <dbReference type="ARBA" id="ARBA00023251"/>
    </source>
</evidence>
<dbReference type="PANTHER" id="PTHR43229">
    <property type="entry name" value="NODULATION PROTEIN J"/>
    <property type="match status" value="1"/>
</dbReference>
<evidence type="ECO:0000256" key="3">
    <source>
        <dbReference type="ARBA" id="ARBA00022989"/>
    </source>
</evidence>
<keyword evidence="5" id="KW-0046">Antibiotic resistance</keyword>
<feature type="transmembrane region" description="Helical" evidence="6">
    <location>
        <begin position="76"/>
        <end position="103"/>
    </location>
</feature>
<feature type="transmembrane region" description="Helical" evidence="6">
    <location>
        <begin position="157"/>
        <end position="181"/>
    </location>
</feature>
<dbReference type="RefSeq" id="WP_165111113.1">
    <property type="nucleotide sequence ID" value="NZ_JAALAA010000008.1"/>
</dbReference>
<keyword evidence="2 6" id="KW-0812">Transmembrane</keyword>
<evidence type="ECO:0000256" key="2">
    <source>
        <dbReference type="ARBA" id="ARBA00022692"/>
    </source>
</evidence>
<organism evidence="8 9">
    <name type="scientific">Nocardioides turkmenicus</name>
    <dbReference type="NCBI Taxonomy" id="2711220"/>
    <lineage>
        <taxon>Bacteria</taxon>
        <taxon>Bacillati</taxon>
        <taxon>Actinomycetota</taxon>
        <taxon>Actinomycetes</taxon>
        <taxon>Propionibacteriales</taxon>
        <taxon>Nocardioidaceae</taxon>
        <taxon>Nocardioides</taxon>
    </lineage>
</organism>
<dbReference type="GO" id="GO:0043190">
    <property type="term" value="C:ATP-binding cassette (ABC) transporter complex"/>
    <property type="evidence" value="ECO:0007669"/>
    <property type="project" value="InterPro"/>
</dbReference>
<evidence type="ECO:0000256" key="4">
    <source>
        <dbReference type="ARBA" id="ARBA00023136"/>
    </source>
</evidence>
<comment type="caution">
    <text evidence="8">The sequence shown here is derived from an EMBL/GenBank/DDBJ whole genome shotgun (WGS) entry which is preliminary data.</text>
</comment>
<reference evidence="8 9" key="1">
    <citation type="submission" date="2020-02" db="EMBL/GenBank/DDBJ databases">
        <title>Whole-genome analyses of novel actinobacteria.</title>
        <authorList>
            <person name="Sahin N."/>
        </authorList>
    </citation>
    <scope>NUCLEOTIDE SEQUENCE [LARGE SCALE GENOMIC DNA]</scope>
    <source>
        <strain evidence="8 9">KC13</strain>
    </source>
</reference>
<name>A0A6M1R064_9ACTN</name>
<feature type="transmembrane region" description="Helical" evidence="6">
    <location>
        <begin position="42"/>
        <end position="64"/>
    </location>
</feature>
<evidence type="ECO:0000313" key="9">
    <source>
        <dbReference type="Proteomes" id="UP000483261"/>
    </source>
</evidence>
<evidence type="ECO:0000256" key="1">
    <source>
        <dbReference type="ARBA" id="ARBA00004141"/>
    </source>
</evidence>
<comment type="subcellular location">
    <subcellularLocation>
        <location evidence="6">Cell membrane</location>
        <topology evidence="6">Multi-pass membrane protein</topology>
    </subcellularLocation>
    <subcellularLocation>
        <location evidence="1">Membrane</location>
        <topology evidence="1">Multi-pass membrane protein</topology>
    </subcellularLocation>
</comment>
<dbReference type="GO" id="GO:0046677">
    <property type="term" value="P:response to antibiotic"/>
    <property type="evidence" value="ECO:0007669"/>
    <property type="project" value="UniProtKB-KW"/>
</dbReference>
<proteinExistence type="inferred from homology"/>
<gene>
    <name evidence="8" type="ORF">G5C66_11590</name>
</gene>
<dbReference type="Pfam" id="PF01061">
    <property type="entry name" value="ABC2_membrane"/>
    <property type="match status" value="1"/>
</dbReference>
<keyword evidence="9" id="KW-1185">Reference proteome</keyword>